<sequence length="307" mass="32437">MSGKAGFTPEDPEDSDNRHGNPLFEGIFTALNWMTVLPVPGASVFDRTTGARVMASLPFVGFVFGMFTAIIMWAIGPISGVIHVDGLLVAVLIVAFWELLNRFMHLDGLADVSDALGSYAAPPRAREILADPRTGLFGLATAMLSVLVQVAAVASLVDSTVWWMICFIPVLGRIAGQVTALKNHHAFSPTGFGALVIGTVKFWWIALWLLVTPALAFWCAELISPLSPLTSVNTPFVAGPFPAAINPAWLGGWVAITAVVACVFAALFSRRLSRSFGGLNGDCIGACIHLGASISAVMLAVVANAMV</sequence>
<keyword evidence="9 19" id="KW-0808">Transferase</keyword>
<feature type="transmembrane region" description="Helical" evidence="19">
    <location>
        <begin position="279"/>
        <end position="303"/>
    </location>
</feature>
<dbReference type="Proteomes" id="UP000034037">
    <property type="component" value="Chromosome"/>
</dbReference>
<feature type="transmembrane region" description="Helical" evidence="19">
    <location>
        <begin position="81"/>
        <end position="100"/>
    </location>
</feature>
<keyword evidence="21" id="KW-1185">Reference proteome</keyword>
<dbReference type="AlphaFoldDB" id="A0A0F6SRH8"/>
<reference evidence="20 21" key="1">
    <citation type="submission" date="2015-04" db="EMBL/GenBank/DDBJ databases">
        <title>Complete Genome Sequence of Brevibacterium flavum ATCC 15168.</title>
        <authorList>
            <person name="Ahn J."/>
            <person name="Park G."/>
            <person name="Jeon W."/>
            <person name="Jang Y."/>
            <person name="Jang M."/>
            <person name="Lee H."/>
            <person name="Lee H."/>
        </authorList>
    </citation>
    <scope>NUCLEOTIDE SEQUENCE [LARGE SCALE GENOMIC DNA]</scope>
    <source>
        <strain evidence="20 21">ATCC 15168</strain>
    </source>
</reference>
<dbReference type="GO" id="GO:0051073">
    <property type="term" value="F:adenosylcobinamide-GDP ribazoletransferase activity"/>
    <property type="evidence" value="ECO:0007669"/>
    <property type="project" value="UniProtKB-UniRule"/>
</dbReference>
<protein>
    <recommendedName>
        <fullName evidence="6 19">Adenosylcobinamide-GDP ribazoletransferase</fullName>
        <ecNumber evidence="5 19">2.7.8.26</ecNumber>
    </recommendedName>
    <alternativeName>
        <fullName evidence="16 19">Cobalamin synthase</fullName>
    </alternativeName>
    <alternativeName>
        <fullName evidence="15 19">Cobalamin-5'-phosphate synthase</fullName>
    </alternativeName>
</protein>
<comment type="pathway">
    <text evidence="3 19">Cofactor biosynthesis; adenosylcobalamin biosynthesis; adenosylcobalamin from cob(II)yrinate a,c-diamide: step 7/7.</text>
</comment>
<organism evidence="20 21">
    <name type="scientific">[Brevibacterium] flavum</name>
    <dbReference type="NCBI Taxonomy" id="92706"/>
    <lineage>
        <taxon>Bacteria</taxon>
        <taxon>Bacillati</taxon>
        <taxon>Actinomycetota</taxon>
        <taxon>Actinomycetes</taxon>
        <taxon>Mycobacteriales</taxon>
        <taxon>Corynebacteriaceae</taxon>
        <taxon>Corynebacterium</taxon>
    </lineage>
</organism>
<evidence type="ECO:0000256" key="9">
    <source>
        <dbReference type="ARBA" id="ARBA00022679"/>
    </source>
</evidence>
<evidence type="ECO:0000256" key="3">
    <source>
        <dbReference type="ARBA" id="ARBA00004663"/>
    </source>
</evidence>
<dbReference type="HAMAP" id="MF_00719">
    <property type="entry name" value="CobS"/>
    <property type="match status" value="1"/>
</dbReference>
<comment type="similarity">
    <text evidence="4 19">Belongs to the CobS family.</text>
</comment>
<name>A0A0F6SRH8_9CORY</name>
<dbReference type="EC" id="2.7.8.26" evidence="5 19"/>
<evidence type="ECO:0000256" key="12">
    <source>
        <dbReference type="ARBA" id="ARBA00022989"/>
    </source>
</evidence>
<feature type="transmembrane region" description="Helical" evidence="19">
    <location>
        <begin position="26"/>
        <end position="45"/>
    </location>
</feature>
<feature type="transmembrane region" description="Helical" evidence="19">
    <location>
        <begin position="202"/>
        <end position="223"/>
    </location>
</feature>
<comment type="subcellular location">
    <subcellularLocation>
        <location evidence="2 19">Cell membrane</location>
        <topology evidence="2 19">Multi-pass membrane protein</topology>
    </subcellularLocation>
</comment>
<evidence type="ECO:0000256" key="5">
    <source>
        <dbReference type="ARBA" id="ARBA00013200"/>
    </source>
</evidence>
<dbReference type="PANTHER" id="PTHR34148:SF1">
    <property type="entry name" value="ADENOSYLCOBINAMIDE-GDP RIBAZOLETRANSFERASE"/>
    <property type="match status" value="1"/>
</dbReference>
<evidence type="ECO:0000256" key="10">
    <source>
        <dbReference type="ARBA" id="ARBA00022692"/>
    </source>
</evidence>
<keyword evidence="11 19" id="KW-0460">Magnesium</keyword>
<feature type="transmembrane region" description="Helical" evidence="19">
    <location>
        <begin position="57"/>
        <end position="75"/>
    </location>
</feature>
<accession>A0A0F6SRH8</accession>
<dbReference type="GO" id="GO:0008818">
    <property type="term" value="F:cobalamin 5'-phosphate synthase activity"/>
    <property type="evidence" value="ECO:0007669"/>
    <property type="project" value="UniProtKB-UniRule"/>
</dbReference>
<dbReference type="RefSeq" id="WP_003859646.1">
    <property type="nucleotide sequence ID" value="NZ_CP011309.1"/>
</dbReference>
<evidence type="ECO:0000256" key="8">
    <source>
        <dbReference type="ARBA" id="ARBA00022573"/>
    </source>
</evidence>
<evidence type="ECO:0000256" key="6">
    <source>
        <dbReference type="ARBA" id="ARBA00015850"/>
    </source>
</evidence>
<comment type="cofactor">
    <cofactor evidence="1 19">
        <name>Mg(2+)</name>
        <dbReference type="ChEBI" id="CHEBI:18420"/>
    </cofactor>
</comment>
<proteinExistence type="inferred from homology"/>
<evidence type="ECO:0000313" key="21">
    <source>
        <dbReference type="Proteomes" id="UP000034037"/>
    </source>
</evidence>
<dbReference type="Pfam" id="PF02654">
    <property type="entry name" value="CobS"/>
    <property type="match status" value="1"/>
</dbReference>
<dbReference type="HOGENOM" id="CLU_057426_0_0_11"/>
<evidence type="ECO:0000256" key="1">
    <source>
        <dbReference type="ARBA" id="ARBA00001946"/>
    </source>
</evidence>
<feature type="transmembrane region" description="Helical" evidence="19">
    <location>
        <begin position="161"/>
        <end position="181"/>
    </location>
</feature>
<comment type="catalytic activity">
    <reaction evidence="17 19">
        <text>alpha-ribazole + adenosylcob(III)inamide-GDP = adenosylcob(III)alamin + GMP + H(+)</text>
        <dbReference type="Rhea" id="RHEA:16049"/>
        <dbReference type="ChEBI" id="CHEBI:10329"/>
        <dbReference type="ChEBI" id="CHEBI:15378"/>
        <dbReference type="ChEBI" id="CHEBI:18408"/>
        <dbReference type="ChEBI" id="CHEBI:58115"/>
        <dbReference type="ChEBI" id="CHEBI:60487"/>
        <dbReference type="EC" id="2.7.8.26"/>
    </reaction>
</comment>
<dbReference type="NCBIfam" id="NF001282">
    <property type="entry name" value="PRK00235.2-4"/>
    <property type="match status" value="1"/>
</dbReference>
<dbReference type="PATRIC" id="fig|92706.3.peg.2237"/>
<evidence type="ECO:0000256" key="18">
    <source>
        <dbReference type="ARBA" id="ARBA00049504"/>
    </source>
</evidence>
<evidence type="ECO:0000256" key="17">
    <source>
        <dbReference type="ARBA" id="ARBA00048623"/>
    </source>
</evidence>
<dbReference type="GO" id="GO:0005886">
    <property type="term" value="C:plasma membrane"/>
    <property type="evidence" value="ECO:0007669"/>
    <property type="project" value="UniProtKB-SubCell"/>
</dbReference>
<evidence type="ECO:0000256" key="14">
    <source>
        <dbReference type="ARBA" id="ARBA00025228"/>
    </source>
</evidence>
<evidence type="ECO:0000256" key="15">
    <source>
        <dbReference type="ARBA" id="ARBA00032605"/>
    </source>
</evidence>
<evidence type="ECO:0000256" key="13">
    <source>
        <dbReference type="ARBA" id="ARBA00023136"/>
    </source>
</evidence>
<evidence type="ECO:0000256" key="2">
    <source>
        <dbReference type="ARBA" id="ARBA00004651"/>
    </source>
</evidence>
<keyword evidence="7 19" id="KW-1003">Cell membrane</keyword>
<evidence type="ECO:0000313" key="20">
    <source>
        <dbReference type="EMBL" id="AKF27984.1"/>
    </source>
</evidence>
<keyword evidence="10 19" id="KW-0812">Transmembrane</keyword>
<dbReference type="GO" id="GO:0009236">
    <property type="term" value="P:cobalamin biosynthetic process"/>
    <property type="evidence" value="ECO:0007669"/>
    <property type="project" value="UniProtKB-UniRule"/>
</dbReference>
<comment type="catalytic activity">
    <reaction evidence="18 19">
        <text>alpha-ribazole 5'-phosphate + adenosylcob(III)inamide-GDP = adenosylcob(III)alamin 5'-phosphate + GMP + H(+)</text>
        <dbReference type="Rhea" id="RHEA:23560"/>
        <dbReference type="ChEBI" id="CHEBI:15378"/>
        <dbReference type="ChEBI" id="CHEBI:57918"/>
        <dbReference type="ChEBI" id="CHEBI:58115"/>
        <dbReference type="ChEBI" id="CHEBI:60487"/>
        <dbReference type="ChEBI" id="CHEBI:60493"/>
        <dbReference type="EC" id="2.7.8.26"/>
    </reaction>
</comment>
<evidence type="ECO:0000256" key="4">
    <source>
        <dbReference type="ARBA" id="ARBA00010561"/>
    </source>
</evidence>
<keyword evidence="13 19" id="KW-0472">Membrane</keyword>
<dbReference type="EMBL" id="CP011309">
    <property type="protein sequence ID" value="AKF27984.1"/>
    <property type="molecule type" value="Genomic_DNA"/>
</dbReference>
<dbReference type="PANTHER" id="PTHR34148">
    <property type="entry name" value="ADENOSYLCOBINAMIDE-GDP RIBAZOLETRANSFERASE"/>
    <property type="match status" value="1"/>
</dbReference>
<feature type="transmembrane region" description="Helical" evidence="19">
    <location>
        <begin position="243"/>
        <end position="267"/>
    </location>
</feature>
<feature type="transmembrane region" description="Helical" evidence="19">
    <location>
        <begin position="134"/>
        <end position="155"/>
    </location>
</feature>
<gene>
    <name evidence="19" type="primary">cobS</name>
    <name evidence="20" type="ORF">YH66_10660</name>
</gene>
<evidence type="ECO:0000256" key="16">
    <source>
        <dbReference type="ARBA" id="ARBA00032853"/>
    </source>
</evidence>
<keyword evidence="12 19" id="KW-1133">Transmembrane helix</keyword>
<evidence type="ECO:0000256" key="11">
    <source>
        <dbReference type="ARBA" id="ARBA00022842"/>
    </source>
</evidence>
<evidence type="ECO:0000256" key="19">
    <source>
        <dbReference type="HAMAP-Rule" id="MF_00719"/>
    </source>
</evidence>
<evidence type="ECO:0000256" key="7">
    <source>
        <dbReference type="ARBA" id="ARBA00022475"/>
    </source>
</evidence>
<dbReference type="InterPro" id="IPR003805">
    <property type="entry name" value="CobS"/>
</dbReference>
<dbReference type="UniPathway" id="UPA00148">
    <property type="reaction ID" value="UER00238"/>
</dbReference>
<comment type="function">
    <text evidence="14 19">Joins adenosylcobinamide-GDP and alpha-ribazole to generate adenosylcobalamin (Ado-cobalamin). Also synthesizes adenosylcobalamin 5'-phosphate from adenosylcobinamide-GDP and alpha-ribazole 5'-phosphate.</text>
</comment>
<keyword evidence="8 19" id="KW-0169">Cobalamin biosynthesis</keyword>